<reference evidence="2" key="1">
    <citation type="submission" date="2020-04" db="EMBL/GenBank/DDBJ databases">
        <authorList>
            <person name="Zhang T."/>
        </authorList>
    </citation>
    <scope>NUCLEOTIDE SEQUENCE</scope>
    <source>
        <strain evidence="2">HKST-UBA02</strain>
    </source>
</reference>
<feature type="chain" id="PRO_5037859097" description="Big-1 domain-containing protein" evidence="1">
    <location>
        <begin position="32"/>
        <end position="220"/>
    </location>
</feature>
<dbReference type="AlphaFoldDB" id="A0A956NBN7"/>
<protein>
    <recommendedName>
        <fullName evidence="4">Big-1 domain-containing protein</fullName>
    </recommendedName>
</protein>
<proteinExistence type="predicted"/>
<gene>
    <name evidence="2" type="ORF">KDA27_10515</name>
</gene>
<dbReference type="SUPFAM" id="SSF49373">
    <property type="entry name" value="Invasin/intimin cell-adhesion fragments"/>
    <property type="match status" value="1"/>
</dbReference>
<comment type="caution">
    <text evidence="2">The sequence shown here is derived from an EMBL/GenBank/DDBJ whole genome shotgun (WGS) entry which is preliminary data.</text>
</comment>
<dbReference type="InterPro" id="IPR008964">
    <property type="entry name" value="Invasin/intimin_cell_adhesion"/>
</dbReference>
<name>A0A956NBN7_UNCEI</name>
<dbReference type="EMBL" id="JAGQHS010000046">
    <property type="protein sequence ID" value="MCA9756227.1"/>
    <property type="molecule type" value="Genomic_DNA"/>
</dbReference>
<keyword evidence="1" id="KW-0732">Signal</keyword>
<evidence type="ECO:0000313" key="3">
    <source>
        <dbReference type="Proteomes" id="UP000739538"/>
    </source>
</evidence>
<sequence length="220" mass="22701">MPKSKVNRLSRVLTLALVTVFSSLLASRTFADTGSIGVLVIPSGTLALTTPDPANNWVLPCDELDGVVLAPDSPAPIPASEIQVGVRNNNNGPVPNATVVVEFNQGPIQLCPNGVFTAITNEQGIAYLTLAGGGCLSETPLSAVIKANGVTIRNYANVKSPDFDGSGADLVVNLADLVQFSAEFLGNGPAVCHDYDNNGTTDLGDLIIFSPAFVAGAHCP</sequence>
<feature type="signal peptide" evidence="1">
    <location>
        <begin position="1"/>
        <end position="31"/>
    </location>
</feature>
<evidence type="ECO:0008006" key="4">
    <source>
        <dbReference type="Google" id="ProtNLM"/>
    </source>
</evidence>
<dbReference type="Proteomes" id="UP000739538">
    <property type="component" value="Unassembled WGS sequence"/>
</dbReference>
<evidence type="ECO:0000256" key="1">
    <source>
        <dbReference type="SAM" id="SignalP"/>
    </source>
</evidence>
<organism evidence="2 3">
    <name type="scientific">Eiseniibacteriota bacterium</name>
    <dbReference type="NCBI Taxonomy" id="2212470"/>
    <lineage>
        <taxon>Bacteria</taxon>
        <taxon>Candidatus Eiseniibacteriota</taxon>
    </lineage>
</organism>
<accession>A0A956NBN7</accession>
<reference evidence="2" key="2">
    <citation type="journal article" date="2021" name="Microbiome">
        <title>Successional dynamics and alternative stable states in a saline activated sludge microbial community over 9 years.</title>
        <authorList>
            <person name="Wang Y."/>
            <person name="Ye J."/>
            <person name="Ju F."/>
            <person name="Liu L."/>
            <person name="Boyd J.A."/>
            <person name="Deng Y."/>
            <person name="Parks D.H."/>
            <person name="Jiang X."/>
            <person name="Yin X."/>
            <person name="Woodcroft B.J."/>
            <person name="Tyson G.W."/>
            <person name="Hugenholtz P."/>
            <person name="Polz M.F."/>
            <person name="Zhang T."/>
        </authorList>
    </citation>
    <scope>NUCLEOTIDE SEQUENCE</scope>
    <source>
        <strain evidence="2">HKST-UBA02</strain>
    </source>
</reference>
<evidence type="ECO:0000313" key="2">
    <source>
        <dbReference type="EMBL" id="MCA9756227.1"/>
    </source>
</evidence>